<keyword evidence="1" id="KW-0677">Repeat</keyword>
<keyword evidence="4" id="KW-1185">Reference proteome</keyword>
<reference evidence="3" key="1">
    <citation type="journal article" date="2020" name="Phytopathology">
        <title>Genome sequence and comparative analysis of Colletotrichum gloeosporioides isolated from Liriodendron leaves.</title>
        <authorList>
            <person name="Fu F.F."/>
            <person name="Hao Z."/>
            <person name="Wang P."/>
            <person name="Lu Y."/>
            <person name="Xue L.J."/>
            <person name="Wei G."/>
            <person name="Tian Y."/>
            <person name="Baishi H."/>
            <person name="Xu H."/>
            <person name="Shi J."/>
            <person name="Cheng T."/>
            <person name="Wang G."/>
            <person name="Yi Y."/>
            <person name="Chen J."/>
        </authorList>
    </citation>
    <scope>NUCLEOTIDE SEQUENCE</scope>
    <source>
        <strain evidence="3">Lc1</strain>
    </source>
</reference>
<evidence type="ECO:0000313" key="3">
    <source>
        <dbReference type="EMBL" id="KAF3799118.1"/>
    </source>
</evidence>
<dbReference type="PANTHER" id="PTHR10039:SF14">
    <property type="entry name" value="NACHT DOMAIN-CONTAINING PROTEIN"/>
    <property type="match status" value="1"/>
</dbReference>
<name>A0A8H4C8I2_COLGL</name>
<proteinExistence type="predicted"/>
<accession>A0A8H4C8I2</accession>
<feature type="domain" description="Nephrocystin 3-like N-terminal" evidence="2">
    <location>
        <begin position="122"/>
        <end position="209"/>
    </location>
</feature>
<dbReference type="InterPro" id="IPR056884">
    <property type="entry name" value="NPHP3-like_N"/>
</dbReference>
<protein>
    <recommendedName>
        <fullName evidence="2">Nephrocystin 3-like N-terminal domain-containing protein</fullName>
    </recommendedName>
</protein>
<gene>
    <name evidence="3" type="ORF">GCG54_00015298</name>
</gene>
<dbReference type="AlphaFoldDB" id="A0A8H4C8I2"/>
<comment type="caution">
    <text evidence="3">The sequence shown here is derived from an EMBL/GenBank/DDBJ whole genome shotgun (WGS) entry which is preliminary data.</text>
</comment>
<dbReference type="Proteomes" id="UP000613401">
    <property type="component" value="Unassembled WGS sequence"/>
</dbReference>
<sequence length="238" mass="27412">MPLKSAAEAVIGKPDFKQALAAFYADILQFHKHAYSFVRRESRFGRRFENILDDMKRHEELTRKEIKSWREESLAQVQKCNDKQANKQYESIITWSKSEESDQSAILNTISADGARFAGTCSIKFWLQKTPESPVLWLQGTPGSGKGVLASQIVRFMRSANMLPVHHFCTHRYASSTTYEQKLRSILLQLLCKDDELIAYVYGDCVLRKKPPTVQALERLIYAPFNISSRQPRETEYI</sequence>
<organism evidence="3 4">
    <name type="scientific">Colletotrichum gloeosporioides</name>
    <name type="common">Anthracnose fungus</name>
    <name type="synonym">Glomerella cingulata</name>
    <dbReference type="NCBI Taxonomy" id="474922"/>
    <lineage>
        <taxon>Eukaryota</taxon>
        <taxon>Fungi</taxon>
        <taxon>Dikarya</taxon>
        <taxon>Ascomycota</taxon>
        <taxon>Pezizomycotina</taxon>
        <taxon>Sordariomycetes</taxon>
        <taxon>Hypocreomycetidae</taxon>
        <taxon>Glomerellales</taxon>
        <taxon>Glomerellaceae</taxon>
        <taxon>Colletotrichum</taxon>
        <taxon>Colletotrichum gloeosporioides species complex</taxon>
    </lineage>
</organism>
<dbReference type="GeneID" id="69022403"/>
<evidence type="ECO:0000313" key="4">
    <source>
        <dbReference type="Proteomes" id="UP000613401"/>
    </source>
</evidence>
<dbReference type="PANTHER" id="PTHR10039">
    <property type="entry name" value="AMELOGENIN"/>
    <property type="match status" value="1"/>
</dbReference>
<evidence type="ECO:0000259" key="2">
    <source>
        <dbReference type="Pfam" id="PF24883"/>
    </source>
</evidence>
<dbReference type="Pfam" id="PF24883">
    <property type="entry name" value="NPHP3_N"/>
    <property type="match status" value="1"/>
</dbReference>
<evidence type="ECO:0000256" key="1">
    <source>
        <dbReference type="ARBA" id="ARBA00022737"/>
    </source>
</evidence>
<dbReference type="EMBL" id="WVTB01000086">
    <property type="protein sequence ID" value="KAF3799118.1"/>
    <property type="molecule type" value="Genomic_DNA"/>
</dbReference>
<reference evidence="3" key="2">
    <citation type="submission" date="2020-03" db="EMBL/GenBank/DDBJ databases">
        <authorList>
            <person name="Fu F.-F."/>
            <person name="Chen J."/>
        </authorList>
    </citation>
    <scope>NUCLEOTIDE SEQUENCE</scope>
    <source>
        <strain evidence="3">Lc1</strain>
    </source>
</reference>
<dbReference type="RefSeq" id="XP_045258278.1">
    <property type="nucleotide sequence ID" value="XM_045415105.1"/>
</dbReference>